<sequence length="140" mass="14868">MYAIGMRSSGGLLKVLALCSTVALGGGYVWWSQKKSEDSRAKEAEAYERMILPGPKSAGISGEGSGLKLDLPEDPRTNADSIQPVPAYEPGRTILPGSKSGLVLPPDDEKKEPPPKLRTVLPGSKSIDPILSPDKAEEEP</sequence>
<feature type="transmembrane region" description="Helical" evidence="2">
    <location>
        <begin position="12"/>
        <end position="31"/>
    </location>
</feature>
<accession>A0ABT3GBI3</accession>
<evidence type="ECO:0000256" key="1">
    <source>
        <dbReference type="SAM" id="MobiDB-lite"/>
    </source>
</evidence>
<name>A0ABT3GBI3_9BACT</name>
<keyword evidence="2" id="KW-0472">Membrane</keyword>
<evidence type="ECO:0000256" key="2">
    <source>
        <dbReference type="SAM" id="Phobius"/>
    </source>
</evidence>
<protein>
    <submittedName>
        <fullName evidence="3">Uncharacterized protein</fullName>
    </submittedName>
</protein>
<organism evidence="3 4">
    <name type="scientific">Luteolibacter arcticus</name>
    <dbReference type="NCBI Taxonomy" id="1581411"/>
    <lineage>
        <taxon>Bacteria</taxon>
        <taxon>Pseudomonadati</taxon>
        <taxon>Verrucomicrobiota</taxon>
        <taxon>Verrucomicrobiia</taxon>
        <taxon>Verrucomicrobiales</taxon>
        <taxon>Verrucomicrobiaceae</taxon>
        <taxon>Luteolibacter</taxon>
    </lineage>
</organism>
<dbReference type="Proteomes" id="UP001320876">
    <property type="component" value="Unassembled WGS sequence"/>
</dbReference>
<proteinExistence type="predicted"/>
<reference evidence="3 4" key="1">
    <citation type="submission" date="2022-10" db="EMBL/GenBank/DDBJ databases">
        <title>Luteolibacter arcticus strain CCTCC AB 2014275, whole genome shotgun sequencing project.</title>
        <authorList>
            <person name="Zhao G."/>
            <person name="Shen L."/>
        </authorList>
    </citation>
    <scope>NUCLEOTIDE SEQUENCE [LARGE SCALE GENOMIC DNA]</scope>
    <source>
        <strain evidence="3 4">CCTCC AB 2014275</strain>
    </source>
</reference>
<comment type="caution">
    <text evidence="3">The sequence shown here is derived from an EMBL/GenBank/DDBJ whole genome shotgun (WGS) entry which is preliminary data.</text>
</comment>
<evidence type="ECO:0000313" key="3">
    <source>
        <dbReference type="EMBL" id="MCW1920987.1"/>
    </source>
</evidence>
<keyword evidence="2" id="KW-0812">Transmembrane</keyword>
<feature type="region of interest" description="Disordered" evidence="1">
    <location>
        <begin position="52"/>
        <end position="140"/>
    </location>
</feature>
<keyword evidence="4" id="KW-1185">Reference proteome</keyword>
<keyword evidence="2" id="KW-1133">Transmembrane helix</keyword>
<dbReference type="RefSeq" id="WP_264485096.1">
    <property type="nucleotide sequence ID" value="NZ_JAPDDT010000001.1"/>
</dbReference>
<evidence type="ECO:0000313" key="4">
    <source>
        <dbReference type="Proteomes" id="UP001320876"/>
    </source>
</evidence>
<dbReference type="EMBL" id="JAPDDT010000001">
    <property type="protein sequence ID" value="MCW1920987.1"/>
    <property type="molecule type" value="Genomic_DNA"/>
</dbReference>
<gene>
    <name evidence="3" type="ORF">OKA05_00375</name>
</gene>